<reference evidence="9" key="1">
    <citation type="journal article" date="2011" name="Genome Res.">
        <title>Deep small RNA sequencing from the nematode Ascaris reveals conservation, functional diversification, and novel developmental profiles.</title>
        <authorList>
            <person name="Wang J."/>
            <person name="Czech B."/>
            <person name="Crunk A."/>
            <person name="Wallace A."/>
            <person name="Mitreva M."/>
            <person name="Hannon G.J."/>
            <person name="Davis R.E."/>
        </authorList>
    </citation>
    <scope>NUCLEOTIDE SEQUENCE</scope>
</reference>
<feature type="domain" description="Ferlin B-domain" evidence="8">
    <location>
        <begin position="399"/>
        <end position="470"/>
    </location>
</feature>
<dbReference type="EMBL" id="JI167696">
    <property type="protein sequence ID" value="ADY42691.1"/>
    <property type="molecule type" value="mRNA"/>
</dbReference>
<dbReference type="SMART" id="SM01201">
    <property type="entry name" value="FerB"/>
    <property type="match status" value="1"/>
</dbReference>
<dbReference type="Pfam" id="PF06398">
    <property type="entry name" value="Pex24p"/>
    <property type="match status" value="1"/>
</dbReference>
<comment type="subcellular location">
    <subcellularLocation>
        <location evidence="1">Membrane</location>
    </subcellularLocation>
</comment>
<evidence type="ECO:0000256" key="1">
    <source>
        <dbReference type="ARBA" id="ARBA00004370"/>
    </source>
</evidence>
<feature type="non-terminal residue" evidence="9">
    <location>
        <position position="754"/>
    </location>
</feature>
<feature type="domain" description="Peroxin/Ferlin" evidence="7">
    <location>
        <begin position="679"/>
        <end position="712"/>
    </location>
</feature>
<evidence type="ECO:0000259" key="6">
    <source>
        <dbReference type="SMART" id="SM00693"/>
    </source>
</evidence>
<feature type="domain" description="Peroxin/Ferlin" evidence="6">
    <location>
        <begin position="485"/>
        <end position="546"/>
    </location>
</feature>
<dbReference type="SMART" id="SM00694">
    <property type="entry name" value="DysFC"/>
    <property type="match status" value="2"/>
</dbReference>
<proteinExistence type="evidence at transcript level"/>
<evidence type="ECO:0000313" key="9">
    <source>
        <dbReference type="EMBL" id="ADY42691.1"/>
    </source>
</evidence>
<dbReference type="PANTHER" id="PTHR12546:SF33">
    <property type="entry name" value="SPERM VESICLE FUSION PROTEIN FER-1"/>
    <property type="match status" value="1"/>
</dbReference>
<dbReference type="InterPro" id="IPR012561">
    <property type="entry name" value="Ferlin_B-domain"/>
</dbReference>
<dbReference type="Pfam" id="PF08150">
    <property type="entry name" value="FerB"/>
    <property type="match status" value="1"/>
</dbReference>
<keyword evidence="3" id="KW-0677">Repeat</keyword>
<dbReference type="GO" id="GO:0098588">
    <property type="term" value="C:bounding membrane of organelle"/>
    <property type="evidence" value="ECO:0007669"/>
    <property type="project" value="UniProtKB-ARBA"/>
</dbReference>
<dbReference type="InterPro" id="IPR037721">
    <property type="entry name" value="Ferlin"/>
</dbReference>
<evidence type="ECO:0000256" key="3">
    <source>
        <dbReference type="ARBA" id="ARBA00022737"/>
    </source>
</evidence>
<protein>
    <submittedName>
        <fullName evidence="9">Sperm vesicle fusion protein fer-1</fullName>
    </submittedName>
</protein>
<dbReference type="PANTHER" id="PTHR12546">
    <property type="entry name" value="FER-1-LIKE"/>
    <property type="match status" value="1"/>
</dbReference>
<feature type="domain" description="Peroxin/Ferlin" evidence="7">
    <location>
        <begin position="622"/>
        <end position="661"/>
    </location>
</feature>
<keyword evidence="5" id="KW-0472">Membrane</keyword>
<evidence type="ECO:0000259" key="7">
    <source>
        <dbReference type="SMART" id="SM00694"/>
    </source>
</evidence>
<dbReference type="SMART" id="SM00693">
    <property type="entry name" value="DysFN"/>
    <property type="match status" value="2"/>
</dbReference>
<dbReference type="GO" id="GO:0007009">
    <property type="term" value="P:plasma membrane organization"/>
    <property type="evidence" value="ECO:0007669"/>
    <property type="project" value="TreeGrafter"/>
</dbReference>
<sequence length="754" mass="87034">MSPRYVSIVVDVHEICHLTSDVLKVYEKADSKAATVVAIQLQVGEEMVITRTMEARNLVQRSTVINERMVQRIVWPNLPHQVTLGIVVGCHLESEVYATTSVKMADVLQGKGFELVNDDFPCDLPRFGPAYVNFFKDDRIEESVHQTPIHSESCFVGRALITIQFRDEFNHRAFCSDTRFGLEDKQERDEINGDRKFISHLFRRHPYLLFTTFYAANYIPPNLKSRNIHFRVSVGPFGNPLYENFPSCTNKTLSVMPSFAEEHYYAMPWGNLKPMCEVPCLWEDITPRMRLGNVIDHVGRLLQRFCDKVITRPEGPMYISSCIVDAIRRASTILRFINSSVAASSHSCCHVDFKRAVDQTVRDLCKLKFAIATRYRITELGVACVSNAAKLLESISQDPEMSIPDVVITMNDGKHLLAYAKVRVNEILYVKDAICRGTFTGRLSSVVMRSVSSKGEAIAAVLELRMWFGKARHRANWERIIEPGRIHYMAEVFENEWCSTFGARWHASDDSGERCRWTDESRAISLDPSALLLPDGWTFQGEWKTLPCHQMWVGPDPSRIEYEEEVFEVQRRTNRGWKILNYTNADGVVLPEQIMTDLVCPQGWEWIGEWTIDRTSAGDARGWSYALENDFNEQSSRPDHAEGTEHNFRRRRWRRIRVENADSADKDFDTFRSGVKSAHWEYARAFGHSLHVKRDGGDTYRRRRYVREMVPMSSAHRNAKPRLRVNENTCISPRIYEVYDEVLRWEMRASILWA</sequence>
<dbReference type="AlphaFoldDB" id="F1KXT7"/>
<name>F1KXT7_ASCSU</name>
<feature type="domain" description="Peroxin/Ferlin" evidence="6">
    <location>
        <begin position="559"/>
        <end position="613"/>
    </location>
</feature>
<evidence type="ECO:0000256" key="5">
    <source>
        <dbReference type="ARBA" id="ARBA00023136"/>
    </source>
</evidence>
<dbReference type="InterPro" id="IPR006614">
    <property type="entry name" value="Peroxin/Ferlin"/>
</dbReference>
<keyword evidence="2" id="KW-0812">Transmembrane</keyword>
<organism evidence="9">
    <name type="scientific">Ascaris suum</name>
    <name type="common">Pig roundworm</name>
    <name type="synonym">Ascaris lumbricoides</name>
    <dbReference type="NCBI Taxonomy" id="6253"/>
    <lineage>
        <taxon>Eukaryota</taxon>
        <taxon>Metazoa</taxon>
        <taxon>Ecdysozoa</taxon>
        <taxon>Nematoda</taxon>
        <taxon>Chromadorea</taxon>
        <taxon>Rhabditida</taxon>
        <taxon>Spirurina</taxon>
        <taxon>Ascaridomorpha</taxon>
        <taxon>Ascaridoidea</taxon>
        <taxon>Ascarididae</taxon>
        <taxon>Ascaris</taxon>
    </lineage>
</organism>
<evidence type="ECO:0000256" key="2">
    <source>
        <dbReference type="ARBA" id="ARBA00022692"/>
    </source>
</evidence>
<dbReference type="GO" id="GO:0061025">
    <property type="term" value="P:membrane fusion"/>
    <property type="evidence" value="ECO:0007669"/>
    <property type="project" value="TreeGrafter"/>
</dbReference>
<accession>F1KXT7</accession>
<evidence type="ECO:0000256" key="4">
    <source>
        <dbReference type="ARBA" id="ARBA00022989"/>
    </source>
</evidence>
<dbReference type="InterPro" id="IPR010482">
    <property type="entry name" value="TECPR1-like_DysF"/>
</dbReference>
<dbReference type="GO" id="GO:0005737">
    <property type="term" value="C:cytoplasm"/>
    <property type="evidence" value="ECO:0007669"/>
    <property type="project" value="UniProtKB-ARBA"/>
</dbReference>
<evidence type="ECO:0000259" key="8">
    <source>
        <dbReference type="SMART" id="SM01201"/>
    </source>
</evidence>
<keyword evidence="4" id="KW-1133">Transmembrane helix</keyword>